<proteinExistence type="predicted"/>
<dbReference type="PROSITE" id="PS50848">
    <property type="entry name" value="START"/>
    <property type="match status" value="3"/>
</dbReference>
<dbReference type="SUPFAM" id="SSF55961">
    <property type="entry name" value="Bet v1-like"/>
    <property type="match status" value="3"/>
</dbReference>
<feature type="region of interest" description="Disordered" evidence="1">
    <location>
        <begin position="1113"/>
        <end position="1164"/>
    </location>
</feature>
<dbReference type="CDD" id="cd00177">
    <property type="entry name" value="START"/>
    <property type="match status" value="1"/>
</dbReference>
<dbReference type="InterPro" id="IPR023393">
    <property type="entry name" value="START-like_dom_sf"/>
</dbReference>
<dbReference type="OrthoDB" id="196858at2759"/>
<dbReference type="STRING" id="933852.A0A0C3BBL8"/>
<reference evidence="4" key="2">
    <citation type="submission" date="2015-01" db="EMBL/GenBank/DDBJ databases">
        <title>Evolutionary Origins and Diversification of the Mycorrhizal Mutualists.</title>
        <authorList>
            <consortium name="DOE Joint Genome Institute"/>
            <consortium name="Mycorrhizal Genomics Consortium"/>
            <person name="Kohler A."/>
            <person name="Kuo A."/>
            <person name="Nagy L.G."/>
            <person name="Floudas D."/>
            <person name="Copeland A."/>
            <person name="Barry K.W."/>
            <person name="Cichocki N."/>
            <person name="Veneault-Fourrey C."/>
            <person name="LaButti K."/>
            <person name="Lindquist E.A."/>
            <person name="Lipzen A."/>
            <person name="Lundell T."/>
            <person name="Morin E."/>
            <person name="Murat C."/>
            <person name="Riley R."/>
            <person name="Ohm R."/>
            <person name="Sun H."/>
            <person name="Tunlid A."/>
            <person name="Henrissat B."/>
            <person name="Grigoriev I.V."/>
            <person name="Hibbett D.S."/>
            <person name="Martin F."/>
        </authorList>
    </citation>
    <scope>NUCLEOTIDE SEQUENCE [LARGE SCALE GENOMIC DNA]</scope>
    <source>
        <strain evidence="4">MAFF 305830</strain>
    </source>
</reference>
<name>A0A0C3BBL8_SERVB</name>
<reference evidence="3 4" key="1">
    <citation type="submission" date="2014-04" db="EMBL/GenBank/DDBJ databases">
        <authorList>
            <consortium name="DOE Joint Genome Institute"/>
            <person name="Kuo A."/>
            <person name="Zuccaro A."/>
            <person name="Kohler A."/>
            <person name="Nagy L.G."/>
            <person name="Floudas D."/>
            <person name="Copeland A."/>
            <person name="Barry K.W."/>
            <person name="Cichocki N."/>
            <person name="Veneault-Fourrey C."/>
            <person name="LaButti K."/>
            <person name="Lindquist E.A."/>
            <person name="Lipzen A."/>
            <person name="Lundell T."/>
            <person name="Morin E."/>
            <person name="Murat C."/>
            <person name="Sun H."/>
            <person name="Tunlid A."/>
            <person name="Henrissat B."/>
            <person name="Grigoriev I.V."/>
            <person name="Hibbett D.S."/>
            <person name="Martin F."/>
            <person name="Nordberg H.P."/>
            <person name="Cantor M.N."/>
            <person name="Hua S.X."/>
        </authorList>
    </citation>
    <scope>NUCLEOTIDE SEQUENCE [LARGE SCALE GENOMIC DNA]</scope>
    <source>
        <strain evidence="3 4">MAFF 305830</strain>
    </source>
</reference>
<dbReference type="InterPro" id="IPR051213">
    <property type="entry name" value="START_lipid_transfer"/>
</dbReference>
<keyword evidence="4" id="KW-1185">Reference proteome</keyword>
<accession>A0A0C3BBL8</accession>
<protein>
    <recommendedName>
        <fullName evidence="2">START domain-containing protein</fullName>
    </recommendedName>
</protein>
<evidence type="ECO:0000313" key="4">
    <source>
        <dbReference type="Proteomes" id="UP000054097"/>
    </source>
</evidence>
<organism evidence="3 4">
    <name type="scientific">Serendipita vermifera MAFF 305830</name>
    <dbReference type="NCBI Taxonomy" id="933852"/>
    <lineage>
        <taxon>Eukaryota</taxon>
        <taxon>Fungi</taxon>
        <taxon>Dikarya</taxon>
        <taxon>Basidiomycota</taxon>
        <taxon>Agaricomycotina</taxon>
        <taxon>Agaricomycetes</taxon>
        <taxon>Sebacinales</taxon>
        <taxon>Serendipitaceae</taxon>
        <taxon>Serendipita</taxon>
    </lineage>
</organism>
<dbReference type="InterPro" id="IPR002913">
    <property type="entry name" value="START_lipid-bd_dom"/>
</dbReference>
<dbReference type="Gene3D" id="3.30.530.20">
    <property type="match status" value="3"/>
</dbReference>
<dbReference type="HOGENOM" id="CLU_274868_0_0_1"/>
<evidence type="ECO:0000313" key="3">
    <source>
        <dbReference type="EMBL" id="KIM34210.1"/>
    </source>
</evidence>
<dbReference type="EMBL" id="KN824277">
    <property type="protein sequence ID" value="KIM34210.1"/>
    <property type="molecule type" value="Genomic_DNA"/>
</dbReference>
<evidence type="ECO:0000256" key="1">
    <source>
        <dbReference type="SAM" id="MobiDB-lite"/>
    </source>
</evidence>
<gene>
    <name evidence="3" type="ORF">M408DRAFT_60796</name>
</gene>
<feature type="domain" description="START" evidence="2">
    <location>
        <begin position="348"/>
        <end position="543"/>
    </location>
</feature>
<evidence type="ECO:0000259" key="2">
    <source>
        <dbReference type="PROSITE" id="PS50848"/>
    </source>
</evidence>
<dbReference type="GO" id="GO:0005737">
    <property type="term" value="C:cytoplasm"/>
    <property type="evidence" value="ECO:0007669"/>
    <property type="project" value="UniProtKB-ARBA"/>
</dbReference>
<dbReference type="AlphaFoldDB" id="A0A0C3BBL8"/>
<dbReference type="Pfam" id="PF01852">
    <property type="entry name" value="START"/>
    <property type="match status" value="1"/>
</dbReference>
<dbReference type="PANTHER" id="PTHR19308">
    <property type="entry name" value="PHOSPHATIDYLCHOLINE TRANSFER PROTEIN"/>
    <property type="match status" value="1"/>
</dbReference>
<feature type="domain" description="START" evidence="2">
    <location>
        <begin position="808"/>
        <end position="1019"/>
    </location>
</feature>
<dbReference type="PANTHER" id="PTHR19308:SF54">
    <property type="entry name" value="START DOMAIN-CONTAINING PROTEIN"/>
    <property type="match status" value="1"/>
</dbReference>
<sequence length="1164" mass="127536">MRQEWDPAVESSQLVEILDADIRVAKTYFTLGWPANPRDAITISRTLADGATLLDVTTSLPRSPDEPPYLRPTPPYVRSHVHLFAWVIQQLPSSPEPRIRLTCFWQHDLKAVLGMGMPSRAHHLCSLMVGAVRAVNKFGNHIPMLQGFGLGVGIDRMVFDVGRKSLIIDYSIVNEQEGDDQIHQSPKGMDDIRAKKERRRLDKSVEFVLPQRSSWDVQMATRTSSSEQTVPPWIVNVYRDAENILDQDQLLLRTRHAPPPSVHAIVKVKLVIEAAAGSSGLLRLNGHPHPVETLEARDPTAAMMIPEQLLQDASNTGALSFNTPIGGQHPFSDEASRTMSTRTLGNRSEGSQKSIMKLVKRNYVYFASLLQEPEVKWKPLVEARGVAVTQLDSIDPTLVVYRAEAVFVGVSVWDLISVISSPGSTIHWDKAFDSANLLEDVSELSQLWHYKTRPAWPVNARESVLLKSTYKSPTSVHVFSFSTDDSQLFPSIPPTDPSIIRTQVDLRGWAIEALSPNTTQVTLIEQSDPKGWSNKASLPQQIIAAVSGVGDFVIKSGGPPMLSRLCGAPDSVSDLSETLNSAVTPTRPFIECELRCDIDVWGGPLEIVVDPPPQSVSCLRRHRLSDNGGGLWITIEHDADFVLGERLKVVVRKGATSSAKDRSSVFINGVKAKVELQDIPEAELKLLAKRKRVKPIRIPLDQPPVVGAIQRRRAEWAADAETSSLPEEGASSNAIIPRQTNSTLLGNTFGRFMTMAVSQGTSTTLSAMSAVAKPFALTEQSVPTSSKLPMQHALDALSYLRTLYTRPSQDGWLQINETSGLAVYKKLETEVSRTIPVHKASKVIEGVAAEEIVNILSSYDCRKLWDERFDSAVVLQDYGHGCLTAFTTIKGAFPFQPRGFYTASVLGCSSTASAPGADTISGAGLTPRQDTGHTVYYLATSSFNPESAAEFSSTKYNPFGYAVGRVLVRGWICETLDPYTDENYAIPSTRITFVSAVDFAGAVPAAYNSVLNASIPRSILQLESYLKTSYNLPIFHQPSVGVAIEPNEGPQEGWSFERRDHGVLLLGRRFDSSAKEFRAIVSVQLAPNDILSHDVTPTPSGFISAGANHRQRAISLSPPGGYESPRSQSPEGEAPRPSTVGRASTLRPSSPPRSRRPLVKFFGT</sequence>
<feature type="domain" description="START" evidence="2">
    <location>
        <begin position="1"/>
        <end position="120"/>
    </location>
</feature>
<dbReference type="GO" id="GO:0008289">
    <property type="term" value="F:lipid binding"/>
    <property type="evidence" value="ECO:0007669"/>
    <property type="project" value="InterPro"/>
</dbReference>
<dbReference type="Proteomes" id="UP000054097">
    <property type="component" value="Unassembled WGS sequence"/>
</dbReference>